<keyword evidence="6" id="KW-0814">Transposable element</keyword>
<gene>
    <name evidence="8" type="primary">tnpA</name>
    <name evidence="8" type="ORF">CCAX7_61460</name>
</gene>
<dbReference type="AlphaFoldDB" id="A0A402CWA0"/>
<keyword evidence="3 6" id="KW-0815">Transposition</keyword>
<evidence type="ECO:0000313" key="9">
    <source>
        <dbReference type="Proteomes" id="UP000287394"/>
    </source>
</evidence>
<dbReference type="PROSITE" id="PS01007">
    <property type="entry name" value="TRANSPOSASE_MUTATOR"/>
    <property type="match status" value="1"/>
</dbReference>
<evidence type="ECO:0000256" key="4">
    <source>
        <dbReference type="ARBA" id="ARBA00023125"/>
    </source>
</evidence>
<feature type="compositionally biased region" description="Polar residues" evidence="7">
    <location>
        <begin position="74"/>
        <end position="100"/>
    </location>
</feature>
<dbReference type="KEGG" id="ccot:CCAX7_61460"/>
<evidence type="ECO:0000256" key="6">
    <source>
        <dbReference type="RuleBase" id="RU365089"/>
    </source>
</evidence>
<organism evidence="8 9">
    <name type="scientific">Capsulimonas corticalis</name>
    <dbReference type="NCBI Taxonomy" id="2219043"/>
    <lineage>
        <taxon>Bacteria</taxon>
        <taxon>Bacillati</taxon>
        <taxon>Armatimonadota</taxon>
        <taxon>Armatimonadia</taxon>
        <taxon>Capsulimonadales</taxon>
        <taxon>Capsulimonadaceae</taxon>
        <taxon>Capsulimonas</taxon>
    </lineage>
</organism>
<dbReference type="RefSeq" id="WP_245992538.1">
    <property type="nucleotide sequence ID" value="NZ_AP025739.1"/>
</dbReference>
<evidence type="ECO:0000256" key="2">
    <source>
        <dbReference type="ARBA" id="ARBA00010961"/>
    </source>
</evidence>
<proteinExistence type="inferred from homology"/>
<dbReference type="InterPro" id="IPR001207">
    <property type="entry name" value="Transposase_mutator"/>
</dbReference>
<dbReference type="GO" id="GO:0004803">
    <property type="term" value="F:transposase activity"/>
    <property type="evidence" value="ECO:0007669"/>
    <property type="project" value="UniProtKB-UniRule"/>
</dbReference>
<dbReference type="GO" id="GO:0003677">
    <property type="term" value="F:DNA binding"/>
    <property type="evidence" value="ECO:0007669"/>
    <property type="project" value="UniProtKB-UniRule"/>
</dbReference>
<protein>
    <recommendedName>
        <fullName evidence="6">Mutator family transposase</fullName>
    </recommendedName>
</protein>
<dbReference type="EMBL" id="AP025739">
    <property type="protein sequence ID" value="BDI34095.1"/>
    <property type="molecule type" value="Genomic_DNA"/>
</dbReference>
<evidence type="ECO:0000256" key="5">
    <source>
        <dbReference type="ARBA" id="ARBA00023172"/>
    </source>
</evidence>
<sequence length="441" mass="49993">MVDKVPKPKRVTKADQIYQNSLFSKDQVKQFIHDGNLRLVEDVQSALKDLFGQALQAMLEGEMDHHLGYEKNGKSSPCNASIENEPTKSASNLLGSNNRRNGYGGKKVRSEYGDISLSVPRDREAEFEPEIVKKRQKTVTGIEDQILALYAKRMSTRDTHDHLEHLYGIEVSPTFISNFTDKVLLLIQVWQSRPLAPIYALVFLDAIHFKVRQDGRIISKAAYIMIGVDLDGMKDVLGIWIGEAESAKFWLSTLSEIQSRGTEDILICCTDNLTGFSEAIAAVYPSALIQKCIVHQVRNSLRYVSYKDAKAVVASMRAIYTSASQTLALVALGRFEQEWGKTYPLAVAPWRRNWAELSTFFGFAPELRKVMYTTNMIEGYNRQLRKVTKGKSVFPTDQSLLNMLFLVTRDVQRKWTMRIAHWGQILTQLSIVFEGRGKLND</sequence>
<evidence type="ECO:0000313" key="8">
    <source>
        <dbReference type="EMBL" id="BDI34095.1"/>
    </source>
</evidence>
<dbReference type="Pfam" id="PF00872">
    <property type="entry name" value="Transposase_mut"/>
    <property type="match status" value="1"/>
</dbReference>
<evidence type="ECO:0000256" key="3">
    <source>
        <dbReference type="ARBA" id="ARBA00022578"/>
    </source>
</evidence>
<dbReference type="GO" id="GO:0006313">
    <property type="term" value="P:DNA transposition"/>
    <property type="evidence" value="ECO:0007669"/>
    <property type="project" value="UniProtKB-UniRule"/>
</dbReference>
<dbReference type="NCBIfam" id="NF033543">
    <property type="entry name" value="transpos_IS256"/>
    <property type="match status" value="1"/>
</dbReference>
<evidence type="ECO:0000256" key="1">
    <source>
        <dbReference type="ARBA" id="ARBA00002190"/>
    </source>
</evidence>
<evidence type="ECO:0000256" key="7">
    <source>
        <dbReference type="SAM" id="MobiDB-lite"/>
    </source>
</evidence>
<comment type="function">
    <text evidence="1 6">Required for the transposition of the insertion element.</text>
</comment>
<dbReference type="Proteomes" id="UP000287394">
    <property type="component" value="Chromosome"/>
</dbReference>
<comment type="similarity">
    <text evidence="2 6">Belongs to the transposase mutator family.</text>
</comment>
<keyword evidence="5 6" id="KW-0233">DNA recombination</keyword>
<keyword evidence="9" id="KW-1185">Reference proteome</keyword>
<dbReference type="PANTHER" id="PTHR33217:SF8">
    <property type="entry name" value="MUTATOR FAMILY TRANSPOSASE"/>
    <property type="match status" value="1"/>
</dbReference>
<accession>A0A402CWA0</accession>
<feature type="region of interest" description="Disordered" evidence="7">
    <location>
        <begin position="67"/>
        <end position="105"/>
    </location>
</feature>
<name>A0A402CWA0_9BACT</name>
<reference evidence="8 9" key="1">
    <citation type="journal article" date="2019" name="Int. J. Syst. Evol. Microbiol.">
        <title>Capsulimonas corticalis gen. nov., sp. nov., an aerobic capsulated bacterium, of a novel bacterial order, Capsulimonadales ord. nov., of the class Armatimonadia of the phylum Armatimonadetes.</title>
        <authorList>
            <person name="Li J."/>
            <person name="Kudo C."/>
            <person name="Tonouchi A."/>
        </authorList>
    </citation>
    <scope>NUCLEOTIDE SEQUENCE [LARGE SCALE GENOMIC DNA]</scope>
    <source>
        <strain evidence="8 9">AX-7</strain>
    </source>
</reference>
<keyword evidence="4 6" id="KW-0238">DNA-binding</keyword>
<dbReference type="PANTHER" id="PTHR33217">
    <property type="entry name" value="TRANSPOSASE FOR INSERTION SEQUENCE ELEMENT IS1081"/>
    <property type="match status" value="1"/>
</dbReference>